<dbReference type="InterPro" id="IPR007212">
    <property type="entry name" value="Zf-like"/>
</dbReference>
<dbReference type="Pfam" id="PF04071">
    <property type="entry name" value="zf-like"/>
    <property type="match status" value="1"/>
</dbReference>
<sequence length="99" mass="11617">MSDRSALPEWGDKAYSFFSHRRCEYFPCHPTGDPENFNCLFCYCPLYALGRACGGNFRYTEKGVKNCSRCTLPHRRESYGYIIAKLREMVRQMAEEERP</sequence>
<evidence type="ECO:0000313" key="2">
    <source>
        <dbReference type="EMBL" id="HIY74136.1"/>
    </source>
</evidence>
<accession>A0A9D1Z8V7</accession>
<dbReference type="Proteomes" id="UP000886824">
    <property type="component" value="Unassembled WGS sequence"/>
</dbReference>
<name>A0A9D1Z8V7_9FIRM</name>
<reference evidence="2" key="1">
    <citation type="journal article" date="2021" name="PeerJ">
        <title>Extensive microbial diversity within the chicken gut microbiome revealed by metagenomics and culture.</title>
        <authorList>
            <person name="Gilroy R."/>
            <person name="Ravi A."/>
            <person name="Getino M."/>
            <person name="Pursley I."/>
            <person name="Horton D.L."/>
            <person name="Alikhan N.F."/>
            <person name="Baker D."/>
            <person name="Gharbi K."/>
            <person name="Hall N."/>
            <person name="Watson M."/>
            <person name="Adriaenssens E.M."/>
            <person name="Foster-Nyarko E."/>
            <person name="Jarju S."/>
            <person name="Secka A."/>
            <person name="Antonio M."/>
            <person name="Oren A."/>
            <person name="Chaudhuri R.R."/>
            <person name="La Ragione R."/>
            <person name="Hildebrand F."/>
            <person name="Pallen M.J."/>
        </authorList>
    </citation>
    <scope>NUCLEOTIDE SEQUENCE</scope>
    <source>
        <strain evidence="2">CHK33-7979</strain>
    </source>
</reference>
<evidence type="ECO:0000313" key="3">
    <source>
        <dbReference type="Proteomes" id="UP000886824"/>
    </source>
</evidence>
<protein>
    <submittedName>
        <fullName evidence="2">Cysteine-rich small domain-containing protein</fullName>
    </submittedName>
</protein>
<dbReference type="EMBL" id="DXCX01000095">
    <property type="protein sequence ID" value="HIY74136.1"/>
    <property type="molecule type" value="Genomic_DNA"/>
</dbReference>
<dbReference type="AlphaFoldDB" id="A0A9D1Z8V7"/>
<feature type="domain" description="Cysteine-rich small" evidence="1">
    <location>
        <begin position="15"/>
        <end position="94"/>
    </location>
</feature>
<gene>
    <name evidence="2" type="ORF">H9826_09240</name>
</gene>
<comment type="caution">
    <text evidence="2">The sequence shown here is derived from an EMBL/GenBank/DDBJ whole genome shotgun (WGS) entry which is preliminary data.</text>
</comment>
<proteinExistence type="predicted"/>
<organism evidence="2 3">
    <name type="scientific">Candidatus Intestinimonas merdavium</name>
    <dbReference type="NCBI Taxonomy" id="2838622"/>
    <lineage>
        <taxon>Bacteria</taxon>
        <taxon>Bacillati</taxon>
        <taxon>Bacillota</taxon>
        <taxon>Clostridia</taxon>
        <taxon>Eubacteriales</taxon>
        <taxon>Intestinimonas</taxon>
    </lineage>
</organism>
<reference evidence="2" key="2">
    <citation type="submission" date="2021-04" db="EMBL/GenBank/DDBJ databases">
        <authorList>
            <person name="Gilroy R."/>
        </authorList>
    </citation>
    <scope>NUCLEOTIDE SEQUENCE</scope>
    <source>
        <strain evidence="2">CHK33-7979</strain>
    </source>
</reference>
<evidence type="ECO:0000259" key="1">
    <source>
        <dbReference type="Pfam" id="PF04071"/>
    </source>
</evidence>